<keyword evidence="5" id="KW-1185">Reference proteome</keyword>
<feature type="domain" description="Kazrin N-terminal" evidence="3">
    <location>
        <begin position="78"/>
        <end position="247"/>
    </location>
</feature>
<dbReference type="InterPro" id="IPR059089">
    <property type="entry name" value="Kazrin_N"/>
</dbReference>
<organism evidence="4 5">
    <name type="scientific">Sinocyclocheilus rhinocerous</name>
    <dbReference type="NCBI Taxonomy" id="307959"/>
    <lineage>
        <taxon>Eukaryota</taxon>
        <taxon>Metazoa</taxon>
        <taxon>Chordata</taxon>
        <taxon>Craniata</taxon>
        <taxon>Vertebrata</taxon>
        <taxon>Euteleostomi</taxon>
        <taxon>Actinopterygii</taxon>
        <taxon>Neopterygii</taxon>
        <taxon>Teleostei</taxon>
        <taxon>Ostariophysi</taxon>
        <taxon>Cypriniformes</taxon>
        <taxon>Cyprinidae</taxon>
        <taxon>Cyprininae</taxon>
        <taxon>Sinocyclocheilus</taxon>
    </lineage>
</organism>
<reference evidence="4" key="2">
    <citation type="submission" date="2025-09" db="UniProtKB">
        <authorList>
            <consortium name="Ensembl"/>
        </authorList>
    </citation>
    <scope>IDENTIFICATION</scope>
</reference>
<reference evidence="4" key="1">
    <citation type="submission" date="2025-08" db="UniProtKB">
        <authorList>
            <consortium name="Ensembl"/>
        </authorList>
    </citation>
    <scope>IDENTIFICATION</scope>
</reference>
<protein>
    <submittedName>
        <fullName evidence="4">Kazrin, periplakin interacting protein a</fullName>
    </submittedName>
</protein>
<evidence type="ECO:0000313" key="4">
    <source>
        <dbReference type="Ensembl" id="ENSSRHP00000013761.1"/>
    </source>
</evidence>
<dbReference type="Ensembl" id="ENSSRHT00000014244.1">
    <property type="protein sequence ID" value="ENSSRHP00000013761.1"/>
    <property type="gene ID" value="ENSSRHG00000007724.1"/>
</dbReference>
<name>A0A673GE60_9TELE</name>
<accession>A0A673GE60</accession>
<evidence type="ECO:0000259" key="3">
    <source>
        <dbReference type="Pfam" id="PF25986"/>
    </source>
</evidence>
<dbReference type="PANTHER" id="PTHR12776">
    <property type="entry name" value="KAZRIN-RELATED"/>
    <property type="match status" value="1"/>
</dbReference>
<feature type="coiled-coil region" evidence="1">
    <location>
        <begin position="84"/>
        <end position="248"/>
    </location>
</feature>
<dbReference type="PANTHER" id="PTHR12776:SF3">
    <property type="entry name" value="KAZRIN-A"/>
    <property type="match status" value="1"/>
</dbReference>
<proteinExistence type="predicted"/>
<evidence type="ECO:0000256" key="1">
    <source>
        <dbReference type="SAM" id="Coils"/>
    </source>
</evidence>
<evidence type="ECO:0000313" key="5">
    <source>
        <dbReference type="Proteomes" id="UP000472270"/>
    </source>
</evidence>
<feature type="region of interest" description="Disordered" evidence="2">
    <location>
        <begin position="284"/>
        <end position="354"/>
    </location>
</feature>
<evidence type="ECO:0000256" key="2">
    <source>
        <dbReference type="SAM" id="MobiDB-lite"/>
    </source>
</evidence>
<dbReference type="InterPro" id="IPR037614">
    <property type="entry name" value="Kazrin"/>
</dbReference>
<dbReference type="Pfam" id="PF25986">
    <property type="entry name" value="Kazrin"/>
    <property type="match status" value="1"/>
</dbReference>
<dbReference type="Proteomes" id="UP000472270">
    <property type="component" value="Unassembled WGS sequence"/>
</dbReference>
<keyword evidence="1" id="KW-0175">Coiled coil</keyword>
<dbReference type="AlphaFoldDB" id="A0A673GE60"/>
<sequence>MMDENKQLAQRIDGAIQCAKQEVANLRAELTATGHRLAELGELEEPGEPQGHQLQQQNHHVMHYNVKLCSLFVPVSLVLLHEEVVRLQEEVSVLKQVREMLNRELEETGGGCSVELLSVSQLRVQLTQKEQELDRAKEALQAMKADRKRLRLERTDLVNQMQQLYTTLESREEQLRDFIRNYEQHRKESEDAVRVLAREKDLLEREKWDLRRQTKEASEHASALRSALDLKENRIKELEAELTMVRSLKASPCVCDADGISMMSSAAARISPCHSKQPSVISDASVMEGERSSTPSDSPRHRAHSLCNSLENLEEQRRRKKKERMGLGSLSRVFGRGKQRKSLDPTLFDGTNTPDYYIEEDADW</sequence>